<reference evidence="5" key="1">
    <citation type="submission" date="2006-10" db="EMBL/GenBank/DDBJ databases">
        <authorList>
            <person name="Amadeo P."/>
            <person name="Zhao Q."/>
            <person name="Wortman J."/>
            <person name="Fraser-Liggett C."/>
            <person name="Carlton J."/>
        </authorList>
    </citation>
    <scope>NUCLEOTIDE SEQUENCE</scope>
    <source>
        <strain evidence="5">G3</strain>
    </source>
</reference>
<keyword evidence="6" id="KW-1185">Reference proteome</keyword>
<keyword evidence="2" id="KW-0808">Transferase</keyword>
<dbReference type="Proteomes" id="UP000001542">
    <property type="component" value="Unassembled WGS sequence"/>
</dbReference>
<dbReference type="InParanoid" id="A2F9Z4"/>
<name>A2F9Z4_TRIV3</name>
<accession>A2F9Z4</accession>
<evidence type="ECO:0000313" key="5">
    <source>
        <dbReference type="EMBL" id="EAX98261.1"/>
    </source>
</evidence>
<dbReference type="KEGG" id="tva:4756058"/>
<evidence type="ECO:0000259" key="4">
    <source>
        <dbReference type="Pfam" id="PF04577"/>
    </source>
</evidence>
<feature type="domain" description="Glycosyltransferase 61 catalytic" evidence="4">
    <location>
        <begin position="121"/>
        <end position="229"/>
    </location>
</feature>
<organism evidence="5 6">
    <name type="scientific">Trichomonas vaginalis (strain ATCC PRA-98 / G3)</name>
    <dbReference type="NCBI Taxonomy" id="412133"/>
    <lineage>
        <taxon>Eukaryota</taxon>
        <taxon>Metamonada</taxon>
        <taxon>Parabasalia</taxon>
        <taxon>Trichomonadida</taxon>
        <taxon>Trichomonadidae</taxon>
        <taxon>Trichomonas</taxon>
    </lineage>
</organism>
<dbReference type="GO" id="GO:0016757">
    <property type="term" value="F:glycosyltransferase activity"/>
    <property type="evidence" value="ECO:0007669"/>
    <property type="project" value="UniProtKB-KW"/>
</dbReference>
<dbReference type="PANTHER" id="PTHR48437:SF1">
    <property type="entry name" value="INITIATOR BINDING DOMAIN-CONTAINING PROTEIN"/>
    <property type="match status" value="1"/>
</dbReference>
<dbReference type="PANTHER" id="PTHR48437">
    <property type="entry name" value="INITIATOR BINDING DOMAIN-CONTAINING PROTEIN"/>
    <property type="match status" value="1"/>
</dbReference>
<dbReference type="InterPro" id="IPR007657">
    <property type="entry name" value="Glycosyltransferase_61"/>
</dbReference>
<dbReference type="Pfam" id="PF04577">
    <property type="entry name" value="Glyco_transf_61"/>
    <property type="match status" value="1"/>
</dbReference>
<protein>
    <recommendedName>
        <fullName evidence="4">Glycosyltransferase 61 catalytic domain-containing protein</fullName>
    </recommendedName>
</protein>
<keyword evidence="3" id="KW-0325">Glycoprotein</keyword>
<proteinExistence type="predicted"/>
<gene>
    <name evidence="5" type="ORF">TVAG_090370</name>
</gene>
<dbReference type="VEuPathDB" id="TrichDB:TVAG_090370"/>
<dbReference type="AlphaFoldDB" id="A2F9Z4"/>
<dbReference type="InterPro" id="IPR049625">
    <property type="entry name" value="Glyco_transf_61_cat"/>
</dbReference>
<evidence type="ECO:0000256" key="1">
    <source>
        <dbReference type="ARBA" id="ARBA00022676"/>
    </source>
</evidence>
<keyword evidence="1" id="KW-0328">Glycosyltransferase</keyword>
<evidence type="ECO:0000313" key="6">
    <source>
        <dbReference type="Proteomes" id="UP000001542"/>
    </source>
</evidence>
<dbReference type="VEuPathDB" id="TrichDB:TVAGG3_0729980"/>
<evidence type="ECO:0000256" key="3">
    <source>
        <dbReference type="ARBA" id="ARBA00023180"/>
    </source>
</evidence>
<evidence type="ECO:0000256" key="2">
    <source>
        <dbReference type="ARBA" id="ARBA00022679"/>
    </source>
</evidence>
<dbReference type="RefSeq" id="XP_001311191.1">
    <property type="nucleotide sequence ID" value="XM_001311190.1"/>
</dbReference>
<reference evidence="5" key="2">
    <citation type="journal article" date="2007" name="Science">
        <title>Draft genome sequence of the sexually transmitted pathogen Trichomonas vaginalis.</title>
        <authorList>
            <person name="Carlton J.M."/>
            <person name="Hirt R.P."/>
            <person name="Silva J.C."/>
            <person name="Delcher A.L."/>
            <person name="Schatz M."/>
            <person name="Zhao Q."/>
            <person name="Wortman J.R."/>
            <person name="Bidwell S.L."/>
            <person name="Alsmark U.C.M."/>
            <person name="Besteiro S."/>
            <person name="Sicheritz-Ponten T."/>
            <person name="Noel C.J."/>
            <person name="Dacks J.B."/>
            <person name="Foster P.G."/>
            <person name="Simillion C."/>
            <person name="Van de Peer Y."/>
            <person name="Miranda-Saavedra D."/>
            <person name="Barton G.J."/>
            <person name="Westrop G.D."/>
            <person name="Mueller S."/>
            <person name="Dessi D."/>
            <person name="Fiori P.L."/>
            <person name="Ren Q."/>
            <person name="Paulsen I."/>
            <person name="Zhang H."/>
            <person name="Bastida-Corcuera F.D."/>
            <person name="Simoes-Barbosa A."/>
            <person name="Brown M.T."/>
            <person name="Hayes R.D."/>
            <person name="Mukherjee M."/>
            <person name="Okumura C.Y."/>
            <person name="Schneider R."/>
            <person name="Smith A.J."/>
            <person name="Vanacova S."/>
            <person name="Villalvazo M."/>
            <person name="Haas B.J."/>
            <person name="Pertea M."/>
            <person name="Feldblyum T.V."/>
            <person name="Utterback T.R."/>
            <person name="Shu C.L."/>
            <person name="Osoegawa K."/>
            <person name="de Jong P.J."/>
            <person name="Hrdy I."/>
            <person name="Horvathova L."/>
            <person name="Zubacova Z."/>
            <person name="Dolezal P."/>
            <person name="Malik S.B."/>
            <person name="Logsdon J.M. Jr."/>
            <person name="Henze K."/>
            <person name="Gupta A."/>
            <person name="Wang C.C."/>
            <person name="Dunne R.L."/>
            <person name="Upcroft J.A."/>
            <person name="Upcroft P."/>
            <person name="White O."/>
            <person name="Salzberg S.L."/>
            <person name="Tang P."/>
            <person name="Chiu C.-H."/>
            <person name="Lee Y.-S."/>
            <person name="Embley T.M."/>
            <person name="Coombs G.H."/>
            <person name="Mottram J.C."/>
            <person name="Tachezy J."/>
            <person name="Fraser-Liggett C.M."/>
            <person name="Johnson P.J."/>
        </authorList>
    </citation>
    <scope>NUCLEOTIDE SEQUENCE [LARGE SCALE GENOMIC DNA]</scope>
    <source>
        <strain evidence="5">G3</strain>
    </source>
</reference>
<dbReference type="EMBL" id="DS113682">
    <property type="protein sequence ID" value="EAX98261.1"/>
    <property type="molecule type" value="Genomic_DNA"/>
</dbReference>
<sequence length="236" mass="27132">MNYTDKVPFNHLVETRKIHEICNISTESLIISNLKLPSSFSHNPYGKIDKNSVIEYASHSDSTLYHLKNVYVCHSMLTSDSNQIFKFDKHYETSCIFCGGFGNVVGAYDHIIAVGNVFFQYGHFFIDVLAPLMLIPENIREKAYIAVQGIPKYKIDILVHIGFPRHRIVRAIGSEWLYGRNDYTLAPHPYLSYAGVTFERLGKLIRKSYKIEKIVPTKYTLSNRGKKEKDQFQTSI</sequence>